<gene>
    <name evidence="1" type="ORF">EGW08_011445</name>
</gene>
<evidence type="ECO:0000313" key="2">
    <source>
        <dbReference type="Proteomes" id="UP000271974"/>
    </source>
</evidence>
<proteinExistence type="predicted"/>
<keyword evidence="2" id="KW-1185">Reference proteome</keyword>
<accession>A0A433TGT1</accession>
<dbReference type="EMBL" id="RQTK01000373">
    <property type="protein sequence ID" value="RUS80775.1"/>
    <property type="molecule type" value="Genomic_DNA"/>
</dbReference>
<evidence type="ECO:0000313" key="1">
    <source>
        <dbReference type="EMBL" id="RUS80775.1"/>
    </source>
</evidence>
<evidence type="ECO:0008006" key="3">
    <source>
        <dbReference type="Google" id="ProtNLM"/>
    </source>
</evidence>
<name>A0A433TGT1_ELYCH</name>
<comment type="caution">
    <text evidence="1">The sequence shown here is derived from an EMBL/GenBank/DDBJ whole genome shotgun (WGS) entry which is preliminary data.</text>
</comment>
<dbReference type="Proteomes" id="UP000271974">
    <property type="component" value="Unassembled WGS sequence"/>
</dbReference>
<dbReference type="OrthoDB" id="6062171at2759"/>
<reference evidence="1 2" key="1">
    <citation type="submission" date="2019-01" db="EMBL/GenBank/DDBJ databases">
        <title>A draft genome assembly of the solar-powered sea slug Elysia chlorotica.</title>
        <authorList>
            <person name="Cai H."/>
            <person name="Li Q."/>
            <person name="Fang X."/>
            <person name="Li J."/>
            <person name="Curtis N.E."/>
            <person name="Altenburger A."/>
            <person name="Shibata T."/>
            <person name="Feng M."/>
            <person name="Maeda T."/>
            <person name="Schwartz J.A."/>
            <person name="Shigenobu S."/>
            <person name="Lundholm N."/>
            <person name="Nishiyama T."/>
            <person name="Yang H."/>
            <person name="Hasebe M."/>
            <person name="Li S."/>
            <person name="Pierce S.K."/>
            <person name="Wang J."/>
        </authorList>
    </citation>
    <scope>NUCLEOTIDE SEQUENCE [LARGE SCALE GENOMIC DNA]</scope>
    <source>
        <strain evidence="1">EC2010</strain>
        <tissue evidence="1">Whole organism of an adult</tissue>
    </source>
</reference>
<dbReference type="AlphaFoldDB" id="A0A433TGT1"/>
<sequence length="126" mass="13711">MTSDTPIDKHNIHYPYTLLIPTGIFARGPGTLLQFGLCGNHDNPPKQSSASGSIKHGEQLQTTARTVLSEGTAVSYLECFLLCGMDSHCRLAEFNSDLLTCAVIGEYTSSGTTSNAHVWTFIRQTF</sequence>
<protein>
    <recommendedName>
        <fullName evidence="3">Apple domain-containing protein</fullName>
    </recommendedName>
</protein>
<organism evidence="1 2">
    <name type="scientific">Elysia chlorotica</name>
    <name type="common">Eastern emerald elysia</name>
    <name type="synonym">Sea slug</name>
    <dbReference type="NCBI Taxonomy" id="188477"/>
    <lineage>
        <taxon>Eukaryota</taxon>
        <taxon>Metazoa</taxon>
        <taxon>Spiralia</taxon>
        <taxon>Lophotrochozoa</taxon>
        <taxon>Mollusca</taxon>
        <taxon>Gastropoda</taxon>
        <taxon>Heterobranchia</taxon>
        <taxon>Euthyneura</taxon>
        <taxon>Panpulmonata</taxon>
        <taxon>Sacoglossa</taxon>
        <taxon>Placobranchoidea</taxon>
        <taxon>Plakobranchidae</taxon>
        <taxon>Elysia</taxon>
    </lineage>
</organism>